<dbReference type="Proteomes" id="UP000286045">
    <property type="component" value="Unassembled WGS sequence"/>
</dbReference>
<dbReference type="PANTHER" id="PTHR43439">
    <property type="entry name" value="PHENYLACETATE-COENZYME A LIGASE"/>
    <property type="match status" value="1"/>
</dbReference>
<gene>
    <name evidence="5" type="ORF">EKO27_g9790</name>
</gene>
<feature type="domain" description="Thioester reductase (TE)" evidence="4">
    <location>
        <begin position="114"/>
        <end position="273"/>
    </location>
</feature>
<dbReference type="EMBL" id="RYZI01000454">
    <property type="protein sequence ID" value="RWA05313.1"/>
    <property type="molecule type" value="Genomic_DNA"/>
</dbReference>
<proteinExistence type="predicted"/>
<organism evidence="5 6">
    <name type="scientific">Xylaria grammica</name>
    <dbReference type="NCBI Taxonomy" id="363999"/>
    <lineage>
        <taxon>Eukaryota</taxon>
        <taxon>Fungi</taxon>
        <taxon>Dikarya</taxon>
        <taxon>Ascomycota</taxon>
        <taxon>Pezizomycotina</taxon>
        <taxon>Sordariomycetes</taxon>
        <taxon>Xylariomycetidae</taxon>
        <taxon>Xylariales</taxon>
        <taxon>Xylariaceae</taxon>
        <taxon>Xylaria</taxon>
    </lineage>
</organism>
<dbReference type="InterPro" id="IPR013120">
    <property type="entry name" value="FAR_NAD-bd"/>
</dbReference>
<dbReference type="PANTHER" id="PTHR43439:SF2">
    <property type="entry name" value="ENZYME, PUTATIVE (JCVI)-RELATED"/>
    <property type="match status" value="1"/>
</dbReference>
<accession>A0A439CT36</accession>
<sequence length="361" mass="39216">MSVELAVQDIIAISTDIDPGKTDLDADLFEHGLDSLQVTLLVKGTNDYLSSLERGEVIKTEYVAENSEQMMRKLYNANIGNLPMARSRTIQNTSENTVALLTGPTGSLGAFGVVTTIIHNAWRVDFNLTVESFALDRAAVTSLVDFAARSNFGAKIFFLSSIGAVANWQSVSGGSESIPEAIFDEWKIPDRTGYAQSKFISERVLDTAVREVGVVGVVCRLGQISGPTTAAGVWPKREWLPSLVASSKYMGKVPDSLGKLETIDWVPVNPAARCVVELATHSRGEASRAGALVYHVVNPETCRWAELLPIVGKMLGGPEKVTLTAWVEALHETVSQTNDLERNPAVKLVDFFDNLASDVYR</sequence>
<evidence type="ECO:0000313" key="5">
    <source>
        <dbReference type="EMBL" id="RWA05313.1"/>
    </source>
</evidence>
<dbReference type="InterPro" id="IPR009081">
    <property type="entry name" value="PP-bd_ACP"/>
</dbReference>
<feature type="domain" description="Carrier" evidence="3">
    <location>
        <begin position="7"/>
        <end position="43"/>
    </location>
</feature>
<dbReference type="InterPro" id="IPR051414">
    <property type="entry name" value="Adenylate-forming_Reductase"/>
</dbReference>
<comment type="caution">
    <text evidence="5">The sequence shown here is derived from an EMBL/GenBank/DDBJ whole genome shotgun (WGS) entry which is preliminary data.</text>
</comment>
<protein>
    <submittedName>
        <fullName evidence="5">Uncharacterized protein</fullName>
    </submittedName>
</protein>
<name>A0A439CT36_9PEZI</name>
<dbReference type="SUPFAM" id="SSF51735">
    <property type="entry name" value="NAD(P)-binding Rossmann-fold domains"/>
    <property type="match status" value="1"/>
</dbReference>
<keyword evidence="1" id="KW-0596">Phosphopantetheine</keyword>
<dbReference type="Pfam" id="PF07993">
    <property type="entry name" value="NAD_binding_4"/>
    <property type="match status" value="1"/>
</dbReference>
<evidence type="ECO:0000313" key="6">
    <source>
        <dbReference type="Proteomes" id="UP000286045"/>
    </source>
</evidence>
<dbReference type="Pfam" id="PF00550">
    <property type="entry name" value="PP-binding"/>
    <property type="match status" value="1"/>
</dbReference>
<dbReference type="AlphaFoldDB" id="A0A439CT36"/>
<reference evidence="5 6" key="1">
    <citation type="submission" date="2018-12" db="EMBL/GenBank/DDBJ databases">
        <title>Draft genome sequence of Xylaria grammica IHI A82.</title>
        <authorList>
            <person name="Buettner E."/>
            <person name="Kellner H."/>
        </authorList>
    </citation>
    <scope>NUCLEOTIDE SEQUENCE [LARGE SCALE GENOMIC DNA]</scope>
    <source>
        <strain evidence="5 6">IHI A82</strain>
    </source>
</reference>
<evidence type="ECO:0000259" key="3">
    <source>
        <dbReference type="Pfam" id="PF00550"/>
    </source>
</evidence>
<keyword evidence="2" id="KW-0597">Phosphoprotein</keyword>
<dbReference type="Gene3D" id="3.40.50.720">
    <property type="entry name" value="NAD(P)-binding Rossmann-like Domain"/>
    <property type="match status" value="1"/>
</dbReference>
<keyword evidence="6" id="KW-1185">Reference proteome</keyword>
<evidence type="ECO:0000256" key="1">
    <source>
        <dbReference type="ARBA" id="ARBA00022450"/>
    </source>
</evidence>
<dbReference type="STRING" id="363999.A0A439CT36"/>
<evidence type="ECO:0000259" key="4">
    <source>
        <dbReference type="Pfam" id="PF07993"/>
    </source>
</evidence>
<evidence type="ECO:0000256" key="2">
    <source>
        <dbReference type="ARBA" id="ARBA00022553"/>
    </source>
</evidence>
<dbReference type="InterPro" id="IPR036291">
    <property type="entry name" value="NAD(P)-bd_dom_sf"/>
</dbReference>